<proteinExistence type="predicted"/>
<evidence type="ECO:0000313" key="1">
    <source>
        <dbReference type="EMBL" id="JAH65039.1"/>
    </source>
</evidence>
<accession>A0A0E9UGN3</accession>
<name>A0A0E9UGN3_ANGAN</name>
<sequence>MVSSQRFSDQLSCCLEVLGPHPL</sequence>
<protein>
    <submittedName>
        <fullName evidence="1">Uncharacterized protein</fullName>
    </submittedName>
</protein>
<reference evidence="1" key="1">
    <citation type="submission" date="2014-11" db="EMBL/GenBank/DDBJ databases">
        <authorList>
            <person name="Amaro Gonzalez C."/>
        </authorList>
    </citation>
    <scope>NUCLEOTIDE SEQUENCE</scope>
</reference>
<organism evidence="1">
    <name type="scientific">Anguilla anguilla</name>
    <name type="common">European freshwater eel</name>
    <name type="synonym">Muraena anguilla</name>
    <dbReference type="NCBI Taxonomy" id="7936"/>
    <lineage>
        <taxon>Eukaryota</taxon>
        <taxon>Metazoa</taxon>
        <taxon>Chordata</taxon>
        <taxon>Craniata</taxon>
        <taxon>Vertebrata</taxon>
        <taxon>Euteleostomi</taxon>
        <taxon>Actinopterygii</taxon>
        <taxon>Neopterygii</taxon>
        <taxon>Teleostei</taxon>
        <taxon>Anguilliformes</taxon>
        <taxon>Anguillidae</taxon>
        <taxon>Anguilla</taxon>
    </lineage>
</organism>
<dbReference type="EMBL" id="GBXM01043538">
    <property type="protein sequence ID" value="JAH65039.1"/>
    <property type="molecule type" value="Transcribed_RNA"/>
</dbReference>
<dbReference type="AlphaFoldDB" id="A0A0E9UGN3"/>
<reference evidence="1" key="2">
    <citation type="journal article" date="2015" name="Fish Shellfish Immunol.">
        <title>Early steps in the European eel (Anguilla anguilla)-Vibrio vulnificus interaction in the gills: Role of the RtxA13 toxin.</title>
        <authorList>
            <person name="Callol A."/>
            <person name="Pajuelo D."/>
            <person name="Ebbesson L."/>
            <person name="Teles M."/>
            <person name="MacKenzie S."/>
            <person name="Amaro C."/>
        </authorList>
    </citation>
    <scope>NUCLEOTIDE SEQUENCE</scope>
</reference>